<dbReference type="PANTHER" id="PTHR39569:SF1">
    <property type="entry name" value="INORGANIC TRIPHOSPHATASE"/>
    <property type="match status" value="1"/>
</dbReference>
<dbReference type="SMART" id="SM00880">
    <property type="entry name" value="CHAD"/>
    <property type="match status" value="1"/>
</dbReference>
<evidence type="ECO:0000259" key="2">
    <source>
        <dbReference type="PROSITE" id="PS51707"/>
    </source>
</evidence>
<dbReference type="RefSeq" id="WP_193781391.1">
    <property type="nucleotide sequence ID" value="NZ_JADDOJ010000066.1"/>
</dbReference>
<evidence type="ECO:0000256" key="1">
    <source>
        <dbReference type="SAM" id="MobiDB-lite"/>
    </source>
</evidence>
<dbReference type="CDD" id="cd07756">
    <property type="entry name" value="CYTH-like_Pase_CHAD"/>
    <property type="match status" value="1"/>
</dbReference>
<gene>
    <name evidence="4" type="ORF">IM725_14705</name>
</gene>
<dbReference type="Pfam" id="PF05235">
    <property type="entry name" value="CHAD"/>
    <property type="match status" value="1"/>
</dbReference>
<dbReference type="SMART" id="SM01118">
    <property type="entry name" value="CYTH"/>
    <property type="match status" value="1"/>
</dbReference>
<dbReference type="Proteomes" id="UP000715965">
    <property type="component" value="Unassembled WGS sequence"/>
</dbReference>
<dbReference type="EMBL" id="JADDOJ010000066">
    <property type="protein sequence ID" value="MBE7941828.1"/>
    <property type="molecule type" value="Genomic_DNA"/>
</dbReference>
<dbReference type="InterPro" id="IPR038186">
    <property type="entry name" value="CHAD_dom_sf"/>
</dbReference>
<comment type="caution">
    <text evidence="4">The sequence shown here is derived from an EMBL/GenBank/DDBJ whole genome shotgun (WGS) entry which is preliminary data.</text>
</comment>
<dbReference type="InterPro" id="IPR007899">
    <property type="entry name" value="CHAD_dom"/>
</dbReference>
<accession>A0ABR9SHJ1</accession>
<name>A0ABR9SHJ1_9BURK</name>
<proteinExistence type="predicted"/>
<feature type="domain" description="CHAD" evidence="3">
    <location>
        <begin position="205"/>
        <end position="476"/>
    </location>
</feature>
<dbReference type="Gene3D" id="2.40.320.10">
    <property type="entry name" value="Hypothetical Protein Pfu-838710-001"/>
    <property type="match status" value="1"/>
</dbReference>
<dbReference type="PROSITE" id="PS51708">
    <property type="entry name" value="CHAD"/>
    <property type="match status" value="1"/>
</dbReference>
<sequence length="476" mass="51293">MHEFEVRLAVPAEQIEAVASALRDAGAVAQRLRATYYDTADEDLDRARLALRVRQEGGRWLQTLKAPGRHALDRLEDEVALAAAPTGADPQLHAGSAAGAALAKALPHGAPLQAFFQTDIRRLAVRLQAGRSQVELALDHGWLRAGGRRLAVAEMEIECLSGDPADALRLARRWQRAHGLWIDVRSKSQRGRALARGTSVDPAAPAPPGRHAADFGGALLSQALDGVLAQAAGVATGAGDDAVHDLRTALRRLRTALHALPGLLPRVPASAQPVLRQVFRQLGEHRDRQVLVPLLRAPQRAAGAPAFAWQAAAPPDPGAVVRATAFQQVLLALLGACEAAGPGRTRAQARSEATDALRHLHRQLRSALPGWATLDAQAQHGVRKRLKRLRYLAEMTAPLFPRHASARYVRNAKAALEVLGQLQDTRAGAQLWRDQALRVPEAAWGCGWLAAREAQLEAQAGAACAAWRERARPYWD</sequence>
<keyword evidence="5" id="KW-1185">Reference proteome</keyword>
<dbReference type="InterPro" id="IPR023577">
    <property type="entry name" value="CYTH_domain"/>
</dbReference>
<organism evidence="4 5">
    <name type="scientific">Ramlibacter aquaticus</name>
    <dbReference type="NCBI Taxonomy" id="2780094"/>
    <lineage>
        <taxon>Bacteria</taxon>
        <taxon>Pseudomonadati</taxon>
        <taxon>Pseudomonadota</taxon>
        <taxon>Betaproteobacteria</taxon>
        <taxon>Burkholderiales</taxon>
        <taxon>Comamonadaceae</taxon>
        <taxon>Ramlibacter</taxon>
    </lineage>
</organism>
<dbReference type="Pfam" id="PF01928">
    <property type="entry name" value="CYTH"/>
    <property type="match status" value="1"/>
</dbReference>
<reference evidence="4 5" key="1">
    <citation type="submission" date="2020-10" db="EMBL/GenBank/DDBJ databases">
        <title>Draft genome of Ramlibacter aquaticus LMG 30558.</title>
        <authorList>
            <person name="Props R."/>
        </authorList>
    </citation>
    <scope>NUCLEOTIDE SEQUENCE [LARGE SCALE GENOMIC DNA]</scope>
    <source>
        <strain evidence="4 5">LMG 30558</strain>
    </source>
</reference>
<evidence type="ECO:0000259" key="3">
    <source>
        <dbReference type="PROSITE" id="PS51708"/>
    </source>
</evidence>
<dbReference type="InterPro" id="IPR033469">
    <property type="entry name" value="CYTH-like_dom_sf"/>
</dbReference>
<protein>
    <submittedName>
        <fullName evidence="4">CHAD domain-containing protein</fullName>
    </submittedName>
</protein>
<dbReference type="InterPro" id="IPR039013">
    <property type="entry name" value="YgiF"/>
</dbReference>
<dbReference type="Gene3D" id="1.40.20.10">
    <property type="entry name" value="CHAD domain"/>
    <property type="match status" value="1"/>
</dbReference>
<dbReference type="SUPFAM" id="SSF55154">
    <property type="entry name" value="CYTH-like phosphatases"/>
    <property type="match status" value="1"/>
</dbReference>
<dbReference type="PROSITE" id="PS51707">
    <property type="entry name" value="CYTH"/>
    <property type="match status" value="1"/>
</dbReference>
<dbReference type="PANTHER" id="PTHR39569">
    <property type="entry name" value="INORGANIC TRIPHOSPHATASE"/>
    <property type="match status" value="1"/>
</dbReference>
<evidence type="ECO:0000313" key="5">
    <source>
        <dbReference type="Proteomes" id="UP000715965"/>
    </source>
</evidence>
<evidence type="ECO:0000313" key="4">
    <source>
        <dbReference type="EMBL" id="MBE7941828.1"/>
    </source>
</evidence>
<feature type="domain" description="CYTH" evidence="2">
    <location>
        <begin position="1"/>
        <end position="198"/>
    </location>
</feature>
<feature type="region of interest" description="Disordered" evidence="1">
    <location>
        <begin position="193"/>
        <end position="212"/>
    </location>
</feature>